<organism evidence="2 3">
    <name type="scientific">Shewanella avicenniae</name>
    <dbReference type="NCBI Taxonomy" id="2814294"/>
    <lineage>
        <taxon>Bacteria</taxon>
        <taxon>Pseudomonadati</taxon>
        <taxon>Pseudomonadota</taxon>
        <taxon>Gammaproteobacteria</taxon>
        <taxon>Alteromonadales</taxon>
        <taxon>Shewanellaceae</taxon>
        <taxon>Shewanella</taxon>
    </lineage>
</organism>
<dbReference type="InterPro" id="IPR021735">
    <property type="entry name" value="DUF3306"/>
</dbReference>
<proteinExistence type="predicted"/>
<evidence type="ECO:0000256" key="1">
    <source>
        <dbReference type="SAM" id="MobiDB-lite"/>
    </source>
</evidence>
<feature type="region of interest" description="Disordered" evidence="1">
    <location>
        <begin position="1"/>
        <end position="79"/>
    </location>
</feature>
<accession>A0ABX7QRR3</accession>
<reference evidence="2 3" key="1">
    <citation type="submission" date="2021-03" db="EMBL/GenBank/DDBJ databases">
        <title>Novel species identification of genus Shewanella.</title>
        <authorList>
            <person name="Liu G."/>
            <person name="Zhang Q."/>
        </authorList>
    </citation>
    <scope>NUCLEOTIDE SEQUENCE [LARGE SCALE GENOMIC DNA]</scope>
    <source>
        <strain evidence="2 3">FJAT-51800</strain>
    </source>
</reference>
<feature type="region of interest" description="Disordered" evidence="1">
    <location>
        <begin position="153"/>
        <end position="226"/>
    </location>
</feature>
<name>A0ABX7QRR3_9GAMM</name>
<protein>
    <submittedName>
        <fullName evidence="2">DUF3306 domain-containing protein</fullName>
    </submittedName>
</protein>
<evidence type="ECO:0000313" key="3">
    <source>
        <dbReference type="Proteomes" id="UP000662770"/>
    </source>
</evidence>
<gene>
    <name evidence="2" type="ORF">JYB87_17960</name>
</gene>
<keyword evidence="3" id="KW-1185">Reference proteome</keyword>
<feature type="compositionally biased region" description="Acidic residues" evidence="1">
    <location>
        <begin position="64"/>
        <end position="79"/>
    </location>
</feature>
<sequence>MSESRGFLSRWALRKQQAQQGEELPDEVEIPSDSSVDAEATPIDSAAASVQDVADPVSEATPATDEEQILTAEDLPDPENIEVGGSFASFMAKNVDPSVRQNALRALWKQPHFSEIDGMMEYALDYSNQEILTPEVSSELAKKVFRHLVKDEEKPDDVVEPEIAAQDDMPDAQLTADVDEQMPAEIAEQAPELIESTDSTDKMDGEVVQLSQNDPLAAEKNNERVV</sequence>
<dbReference type="Pfam" id="PF11748">
    <property type="entry name" value="DUF3306"/>
    <property type="match status" value="1"/>
</dbReference>
<dbReference type="RefSeq" id="WP_207354787.1">
    <property type="nucleotide sequence ID" value="NZ_CP071503.1"/>
</dbReference>
<dbReference type="EMBL" id="CP071503">
    <property type="protein sequence ID" value="QSX33568.1"/>
    <property type="molecule type" value="Genomic_DNA"/>
</dbReference>
<feature type="compositionally biased region" description="Low complexity" evidence="1">
    <location>
        <begin position="44"/>
        <end position="58"/>
    </location>
</feature>
<evidence type="ECO:0000313" key="2">
    <source>
        <dbReference type="EMBL" id="QSX33568.1"/>
    </source>
</evidence>
<dbReference type="Proteomes" id="UP000662770">
    <property type="component" value="Chromosome"/>
</dbReference>